<proteinExistence type="predicted"/>
<reference evidence="1" key="1">
    <citation type="submission" date="2014-11" db="EMBL/GenBank/DDBJ databases">
        <authorList>
            <person name="Amaro Gonzalez C."/>
        </authorList>
    </citation>
    <scope>NUCLEOTIDE SEQUENCE</scope>
</reference>
<organism evidence="1">
    <name type="scientific">Anguilla anguilla</name>
    <name type="common">European freshwater eel</name>
    <name type="synonym">Muraena anguilla</name>
    <dbReference type="NCBI Taxonomy" id="7936"/>
    <lineage>
        <taxon>Eukaryota</taxon>
        <taxon>Metazoa</taxon>
        <taxon>Chordata</taxon>
        <taxon>Craniata</taxon>
        <taxon>Vertebrata</taxon>
        <taxon>Euteleostomi</taxon>
        <taxon>Actinopterygii</taxon>
        <taxon>Neopterygii</taxon>
        <taxon>Teleostei</taxon>
        <taxon>Anguilliformes</taxon>
        <taxon>Anguillidae</taxon>
        <taxon>Anguilla</taxon>
    </lineage>
</organism>
<sequence>MYHCQKFFFFCCNSQGYFELSGYIARLHTI</sequence>
<dbReference type="EMBL" id="GBXM01022349">
    <property type="protein sequence ID" value="JAH86228.1"/>
    <property type="molecule type" value="Transcribed_RNA"/>
</dbReference>
<protein>
    <submittedName>
        <fullName evidence="1">Uncharacterized protein</fullName>
    </submittedName>
</protein>
<evidence type="ECO:0000313" key="1">
    <source>
        <dbReference type="EMBL" id="JAH86228.1"/>
    </source>
</evidence>
<reference evidence="1" key="2">
    <citation type="journal article" date="2015" name="Fish Shellfish Immunol.">
        <title>Early steps in the European eel (Anguilla anguilla)-Vibrio vulnificus interaction in the gills: Role of the RtxA13 toxin.</title>
        <authorList>
            <person name="Callol A."/>
            <person name="Pajuelo D."/>
            <person name="Ebbesson L."/>
            <person name="Teles M."/>
            <person name="MacKenzie S."/>
            <person name="Amaro C."/>
        </authorList>
    </citation>
    <scope>NUCLEOTIDE SEQUENCE</scope>
</reference>
<dbReference type="AlphaFoldDB" id="A0A0E9W9U0"/>
<name>A0A0E9W9U0_ANGAN</name>
<accession>A0A0E9W9U0</accession>